<dbReference type="GO" id="GO:0016757">
    <property type="term" value="F:glycosyltransferase activity"/>
    <property type="evidence" value="ECO:0007669"/>
    <property type="project" value="TreeGrafter"/>
</dbReference>
<dbReference type="AlphaFoldDB" id="A0A1Y5T2U2"/>
<keyword evidence="3" id="KW-1185">Reference proteome</keyword>
<dbReference type="Pfam" id="PF13692">
    <property type="entry name" value="Glyco_trans_1_4"/>
    <property type="match status" value="1"/>
</dbReference>
<keyword evidence="2" id="KW-0808">Transferase</keyword>
<proteinExistence type="predicted"/>
<sequence length="395" mass="42964">MRLLVIYRHFWPDSPPYATMLREIAAHLVRDGHDVTVLTEQPSYKVADRAQNAARFEAVDGVEVHRLGRGPGRRIAALLFPVRALWTAMVWRLRGRRFDVVWTATMPPAVNGLGARGAAWLLGARFVYHCQDIYPELQVFAGNWTSSGLLARIVGWIDHANTRAADRVIVLSRDMAQTIQARGIGAKKIAVVNNFMLSDFEGPPPAPAAKPEGVFRVIFAGNIGRFQGLETLIGAARLLDDGSNRIEIMIMGEGAEEAALRRSAQGLRNVQFVPHRPFRDAAPTIATADLALVALKPGIYRAAFPSKTLTYLGLGVPVLAMIEAESELARTLLTEGIGRVVPYGDPAAMAAEIRAAADAQNNGTRNRVARYHASHLSVEAALSRWSALVSEVGAA</sequence>
<protein>
    <submittedName>
        <fullName evidence="2">Putative glycosyl transferase</fullName>
    </submittedName>
</protein>
<dbReference type="Proteomes" id="UP000193870">
    <property type="component" value="Unassembled WGS sequence"/>
</dbReference>
<evidence type="ECO:0000259" key="1">
    <source>
        <dbReference type="Pfam" id="PF13579"/>
    </source>
</evidence>
<evidence type="ECO:0000313" key="2">
    <source>
        <dbReference type="EMBL" id="SLN50968.1"/>
    </source>
</evidence>
<dbReference type="PANTHER" id="PTHR12526">
    <property type="entry name" value="GLYCOSYLTRANSFERASE"/>
    <property type="match status" value="1"/>
</dbReference>
<reference evidence="2 3" key="1">
    <citation type="submission" date="2017-03" db="EMBL/GenBank/DDBJ databases">
        <authorList>
            <person name="Afonso C.L."/>
            <person name="Miller P.J."/>
            <person name="Scott M.A."/>
            <person name="Spackman E."/>
            <person name="Goraichik I."/>
            <person name="Dimitrov K.M."/>
            <person name="Suarez D.L."/>
            <person name="Swayne D.E."/>
        </authorList>
    </citation>
    <scope>NUCLEOTIDE SEQUENCE [LARGE SCALE GENOMIC DNA]</scope>
    <source>
        <strain evidence="2 3">CECT 7066</strain>
    </source>
</reference>
<dbReference type="Pfam" id="PF13579">
    <property type="entry name" value="Glyco_trans_4_4"/>
    <property type="match status" value="1"/>
</dbReference>
<dbReference type="SUPFAM" id="SSF53756">
    <property type="entry name" value="UDP-Glycosyltransferase/glycogen phosphorylase"/>
    <property type="match status" value="1"/>
</dbReference>
<dbReference type="InterPro" id="IPR028098">
    <property type="entry name" value="Glyco_trans_4-like_N"/>
</dbReference>
<dbReference type="EMBL" id="FWFV01000006">
    <property type="protein sequence ID" value="SLN50968.1"/>
    <property type="molecule type" value="Genomic_DNA"/>
</dbReference>
<dbReference type="RefSeq" id="WP_085854287.1">
    <property type="nucleotide sequence ID" value="NZ_FOPF01000006.1"/>
</dbReference>
<name>A0A1Y5T2U2_9RHOB</name>
<dbReference type="OrthoDB" id="9787293at2"/>
<feature type="domain" description="Glycosyltransferase subfamily 4-like N-terminal" evidence="1">
    <location>
        <begin position="18"/>
        <end position="194"/>
    </location>
</feature>
<evidence type="ECO:0000313" key="3">
    <source>
        <dbReference type="Proteomes" id="UP000193870"/>
    </source>
</evidence>
<dbReference type="CDD" id="cd03794">
    <property type="entry name" value="GT4_WbuB-like"/>
    <property type="match status" value="1"/>
</dbReference>
<accession>A0A1Y5T2U2</accession>
<organism evidence="2 3">
    <name type="scientific">Palleronia marisminoris</name>
    <dbReference type="NCBI Taxonomy" id="315423"/>
    <lineage>
        <taxon>Bacteria</taxon>
        <taxon>Pseudomonadati</taxon>
        <taxon>Pseudomonadota</taxon>
        <taxon>Alphaproteobacteria</taxon>
        <taxon>Rhodobacterales</taxon>
        <taxon>Roseobacteraceae</taxon>
        <taxon>Palleronia</taxon>
    </lineage>
</organism>
<dbReference type="Gene3D" id="3.40.50.2000">
    <property type="entry name" value="Glycogen Phosphorylase B"/>
    <property type="match status" value="2"/>
</dbReference>
<dbReference type="PANTHER" id="PTHR12526:SF635">
    <property type="entry name" value="GLYCOSYL TRANSFERASE GROUP 1"/>
    <property type="match status" value="1"/>
</dbReference>
<dbReference type="STRING" id="315423.SAMN04488020_10684"/>
<gene>
    <name evidence="2" type="ORF">PAM7066_02317</name>
</gene>